<evidence type="ECO:0000313" key="2">
    <source>
        <dbReference type="EMBL" id="EOD57685.1"/>
    </source>
</evidence>
<evidence type="ECO:0000313" key="3">
    <source>
        <dbReference type="Proteomes" id="UP000014139"/>
    </source>
</evidence>
<dbReference type="GO" id="GO:0005886">
    <property type="term" value="C:plasma membrane"/>
    <property type="evidence" value="ECO:0007669"/>
    <property type="project" value="TreeGrafter"/>
</dbReference>
<dbReference type="GO" id="GO:0009247">
    <property type="term" value="P:glycolipid biosynthetic process"/>
    <property type="evidence" value="ECO:0007669"/>
    <property type="project" value="TreeGrafter"/>
</dbReference>
<dbReference type="SUPFAM" id="SSF51735">
    <property type="entry name" value="NAD(P)-binding Rossmann-fold domains"/>
    <property type="match status" value="1"/>
</dbReference>
<protein>
    <submittedName>
        <fullName evidence="2">Saccharopine dehydrogenase</fullName>
    </submittedName>
</protein>
<evidence type="ECO:0000259" key="1">
    <source>
        <dbReference type="Pfam" id="PF03435"/>
    </source>
</evidence>
<dbReference type="InterPro" id="IPR005097">
    <property type="entry name" value="Sacchrp_dh_NADP-bd"/>
</dbReference>
<feature type="domain" description="Saccharopine dehydrogenase NADP binding" evidence="1">
    <location>
        <begin position="6"/>
        <end position="134"/>
    </location>
</feature>
<proteinExistence type="predicted"/>
<sequence length="205" mass="21866">MRAYDVVLFGATGFTGGLTAEYLARHAPADLRWALAGRNRGKLEAVRTRLAEVDDRFGSLDLLVADSGDPASLRAVAEATKVVITTVGPYLTHGEPLVAACADAGTDYVDLTGEAEFVDLMYLAHDRRARETGARLVHACGFDSIPHDLGAWFTVQQLPEDVPLRVDGYVRAGGMPSGGTVLSALTIMSRLPAEARVARERAAAE</sequence>
<accession>R1H210</accession>
<dbReference type="Pfam" id="PF03435">
    <property type="entry name" value="Sacchrp_dh_NADP"/>
    <property type="match status" value="1"/>
</dbReference>
<keyword evidence="3" id="KW-1185">Reference proteome</keyword>
<dbReference type="AlphaFoldDB" id="R1H210"/>
<dbReference type="Gene3D" id="3.40.50.720">
    <property type="entry name" value="NAD(P)-binding Rossmann-like Domain"/>
    <property type="match status" value="1"/>
</dbReference>
<gene>
    <name evidence="2" type="ORF">H480_44050</name>
</gene>
<reference evidence="2 3" key="1">
    <citation type="submission" date="2013-02" db="EMBL/GenBank/DDBJ databases">
        <title>Draft genome sequence of Amycolatopsis vancoresmycina strain DSM 44592T.</title>
        <authorList>
            <person name="Kumar S."/>
            <person name="Kaur N."/>
            <person name="Kaur C."/>
            <person name="Raghava G.P.S."/>
            <person name="Mayilraj S."/>
        </authorList>
    </citation>
    <scope>NUCLEOTIDE SEQUENCE [LARGE SCALE GENOMIC DNA]</scope>
    <source>
        <strain evidence="2 3">DSM 44592</strain>
    </source>
</reference>
<dbReference type="PANTHER" id="PTHR12286:SF5">
    <property type="entry name" value="SACCHAROPINE DEHYDROGENASE-LIKE OXIDOREDUCTASE"/>
    <property type="match status" value="1"/>
</dbReference>
<comment type="caution">
    <text evidence="2">The sequence shown here is derived from an EMBL/GenBank/DDBJ whole genome shotgun (WGS) entry which is preliminary data.</text>
</comment>
<dbReference type="InterPro" id="IPR051276">
    <property type="entry name" value="Saccharopine_DH-like_oxidrdct"/>
</dbReference>
<dbReference type="eggNOG" id="COG3268">
    <property type="taxonomic scope" value="Bacteria"/>
</dbReference>
<name>R1H210_9PSEU</name>
<dbReference type="InterPro" id="IPR036291">
    <property type="entry name" value="NAD(P)-bd_dom_sf"/>
</dbReference>
<organism evidence="2 3">
    <name type="scientific">Amycolatopsis vancoresmycina DSM 44592</name>
    <dbReference type="NCBI Taxonomy" id="1292037"/>
    <lineage>
        <taxon>Bacteria</taxon>
        <taxon>Bacillati</taxon>
        <taxon>Actinomycetota</taxon>
        <taxon>Actinomycetes</taxon>
        <taxon>Pseudonocardiales</taxon>
        <taxon>Pseudonocardiaceae</taxon>
        <taxon>Amycolatopsis</taxon>
    </lineage>
</organism>
<dbReference type="EMBL" id="AOUO01000773">
    <property type="protein sequence ID" value="EOD57685.1"/>
    <property type="molecule type" value="Genomic_DNA"/>
</dbReference>
<dbReference type="Proteomes" id="UP000014139">
    <property type="component" value="Unassembled WGS sequence"/>
</dbReference>
<dbReference type="PANTHER" id="PTHR12286">
    <property type="entry name" value="SACCHAROPINE DEHYDROGENASE-LIKE OXIDOREDUCTASE"/>
    <property type="match status" value="1"/>
</dbReference>
<feature type="non-terminal residue" evidence="2">
    <location>
        <position position="205"/>
    </location>
</feature>
<dbReference type="RefSeq" id="WP_004562688.1">
    <property type="nucleotide sequence ID" value="NZ_AOUO01000773.1"/>
</dbReference>